<feature type="signal peptide" evidence="5">
    <location>
        <begin position="1"/>
        <end position="20"/>
    </location>
</feature>
<dbReference type="InterPro" id="IPR041542">
    <property type="entry name" value="GH43_C2"/>
</dbReference>
<dbReference type="SUPFAM" id="SSF75005">
    <property type="entry name" value="Arabinanase/levansucrase/invertase"/>
    <property type="match status" value="1"/>
</dbReference>
<evidence type="ECO:0000256" key="4">
    <source>
        <dbReference type="RuleBase" id="RU361187"/>
    </source>
</evidence>
<evidence type="ECO:0000259" key="6">
    <source>
        <dbReference type="Pfam" id="PF17851"/>
    </source>
</evidence>
<keyword evidence="5" id="KW-0732">Signal</keyword>
<evidence type="ECO:0000256" key="5">
    <source>
        <dbReference type="SAM" id="SignalP"/>
    </source>
</evidence>
<feature type="chain" id="PRO_5047312073" evidence="5">
    <location>
        <begin position="21"/>
        <end position="569"/>
    </location>
</feature>
<dbReference type="Gene3D" id="2.60.120.200">
    <property type="match status" value="1"/>
</dbReference>
<proteinExistence type="inferred from homology"/>
<organism evidence="7 8">
    <name type="scientific">Caulobacter segnis</name>
    <dbReference type="NCBI Taxonomy" id="88688"/>
    <lineage>
        <taxon>Bacteria</taxon>
        <taxon>Pseudomonadati</taxon>
        <taxon>Pseudomonadota</taxon>
        <taxon>Alphaproteobacteria</taxon>
        <taxon>Caulobacterales</taxon>
        <taxon>Caulobacteraceae</taxon>
        <taxon>Caulobacter</taxon>
    </lineage>
</organism>
<sequence length="569" mass="62015">MKKRSILLALVLLSASPALAAEQKAWLPDQGDGTYRNPVLAGDYSDPDVVRVGPYYYLTASSFTNTPGLPILRSTDLVNWTLIGHALTDIPPVAHHRTPRRGGGVWAPAIRHHGGKFMIYYPDPDFGVFLVTAKDPAGPWSEPVLVDDAKGMIDPAPFWDDDGQGWMVHGWARSRAGFANVISLRRLNAAGDKAVGERLKIIEADTLPPVKTSRGPFPWMTTEGPKLYKRDGWYYVFAPSGSVKGGWQGVFRSRKLTGPWEGRDVLDQGKTEVNGPHQGAWVTTPTGEDWFLHFQDYDSYGRRVWLEPMVWKGGWPVIGADADGDGIGEPVLVHKKPKSAAAPAITAPVDSDAFDGKLNLGWQWNSNAQADWADFKAAPGKLRLKSISGSENLWEAGAVLTQKLPAERFTATTRLTLTPRAVGEQAGLVMFGADYAWIGLRNGKDGLSLVRVDRPGADASKPQRETTVLEKAPDTVWLRLSAEPTTVAEPPPGFTPFWPSMLRSVHAKVSFSYSLDGVTYQPVGEPFVSKPGRWVGAQMGVFAQAPAGTPSNTSTRIGWADVENFQVGP</sequence>
<protein>
    <submittedName>
        <fullName evidence="7">Glycoside hydrolase 43 family protein</fullName>
    </submittedName>
</protein>
<dbReference type="InterPro" id="IPR023296">
    <property type="entry name" value="Glyco_hydro_beta-prop_sf"/>
</dbReference>
<comment type="similarity">
    <text evidence="1 4">Belongs to the glycosyl hydrolase 43 family.</text>
</comment>
<evidence type="ECO:0000256" key="2">
    <source>
        <dbReference type="ARBA" id="ARBA00022801"/>
    </source>
</evidence>
<dbReference type="SUPFAM" id="SSF49899">
    <property type="entry name" value="Concanavalin A-like lectins/glucanases"/>
    <property type="match status" value="1"/>
</dbReference>
<evidence type="ECO:0000313" key="7">
    <source>
        <dbReference type="EMBL" id="USQ97412.1"/>
    </source>
</evidence>
<dbReference type="InterPro" id="IPR006710">
    <property type="entry name" value="Glyco_hydro_43"/>
</dbReference>
<dbReference type="InterPro" id="IPR013320">
    <property type="entry name" value="ConA-like_dom_sf"/>
</dbReference>
<dbReference type="EMBL" id="CP096040">
    <property type="protein sequence ID" value="USQ97412.1"/>
    <property type="molecule type" value="Genomic_DNA"/>
</dbReference>
<name>A0ABY4ZX49_9CAUL</name>
<keyword evidence="3 4" id="KW-0326">Glycosidase</keyword>
<dbReference type="PANTHER" id="PTHR42812">
    <property type="entry name" value="BETA-XYLOSIDASE"/>
    <property type="match status" value="1"/>
</dbReference>
<dbReference type="Gene3D" id="2.115.10.20">
    <property type="entry name" value="Glycosyl hydrolase domain, family 43"/>
    <property type="match status" value="1"/>
</dbReference>
<dbReference type="Pfam" id="PF04616">
    <property type="entry name" value="Glyco_hydro_43"/>
    <property type="match status" value="1"/>
</dbReference>
<evidence type="ECO:0000256" key="3">
    <source>
        <dbReference type="ARBA" id="ARBA00023295"/>
    </source>
</evidence>
<reference evidence="7 8" key="1">
    <citation type="submission" date="2022-04" db="EMBL/GenBank/DDBJ databases">
        <title>Genome sequence of soybean root-associated Caulobacter segnis RL271.</title>
        <authorList>
            <person name="Longley R."/>
            <person name="Bonito G."/>
            <person name="Trigodet F."/>
            <person name="Crosson S."/>
            <person name="Fiebig A."/>
        </authorList>
    </citation>
    <scope>NUCLEOTIDE SEQUENCE [LARGE SCALE GENOMIC DNA]</scope>
    <source>
        <strain evidence="7 8">RL271</strain>
    </source>
</reference>
<dbReference type="PANTHER" id="PTHR42812:SF12">
    <property type="entry name" value="BETA-XYLOSIDASE-RELATED"/>
    <property type="match status" value="1"/>
</dbReference>
<keyword evidence="8" id="KW-1185">Reference proteome</keyword>
<keyword evidence="2 4" id="KW-0378">Hydrolase</keyword>
<dbReference type="Pfam" id="PF17851">
    <property type="entry name" value="GH43_C2"/>
    <property type="match status" value="1"/>
</dbReference>
<feature type="domain" description="Beta-xylosidase C-terminal Concanavalin A-like" evidence="6">
    <location>
        <begin position="352"/>
        <end position="562"/>
    </location>
</feature>
<dbReference type="Proteomes" id="UP001057520">
    <property type="component" value="Chromosome"/>
</dbReference>
<evidence type="ECO:0000313" key="8">
    <source>
        <dbReference type="Proteomes" id="UP001057520"/>
    </source>
</evidence>
<dbReference type="CDD" id="cd09001">
    <property type="entry name" value="GH43_FsAxh1-like"/>
    <property type="match status" value="1"/>
</dbReference>
<accession>A0ABY4ZX49</accession>
<evidence type="ECO:0000256" key="1">
    <source>
        <dbReference type="ARBA" id="ARBA00009865"/>
    </source>
</evidence>
<dbReference type="InterPro" id="IPR051795">
    <property type="entry name" value="Glycosyl_Hydrlase_43"/>
</dbReference>
<gene>
    <name evidence="7" type="ORF">MZV50_07680</name>
</gene>
<dbReference type="GO" id="GO:0016787">
    <property type="term" value="F:hydrolase activity"/>
    <property type="evidence" value="ECO:0007669"/>
    <property type="project" value="UniProtKB-KW"/>
</dbReference>